<organism evidence="2">
    <name type="scientific">Arundo donax</name>
    <name type="common">Giant reed</name>
    <name type="synonym">Donax arundinaceus</name>
    <dbReference type="NCBI Taxonomy" id="35708"/>
    <lineage>
        <taxon>Eukaryota</taxon>
        <taxon>Viridiplantae</taxon>
        <taxon>Streptophyta</taxon>
        <taxon>Embryophyta</taxon>
        <taxon>Tracheophyta</taxon>
        <taxon>Spermatophyta</taxon>
        <taxon>Magnoliopsida</taxon>
        <taxon>Liliopsida</taxon>
        <taxon>Poales</taxon>
        <taxon>Poaceae</taxon>
        <taxon>PACMAD clade</taxon>
        <taxon>Arundinoideae</taxon>
        <taxon>Arundineae</taxon>
        <taxon>Arundo</taxon>
    </lineage>
</organism>
<evidence type="ECO:0000313" key="2">
    <source>
        <dbReference type="EMBL" id="JAD94924.1"/>
    </source>
</evidence>
<sequence length="110" mass="12239">MASIFNQSFTKQMCMVLADSGVEEKLHILQTGGRKSSELFSRRDSKSNESGNRPQSPGTAVRRRPPTASARPSSHRRRQQCPPTAPRRCAAPVARQTPTALSRRRHGPHH</sequence>
<reference evidence="2" key="1">
    <citation type="submission" date="2014-09" db="EMBL/GenBank/DDBJ databases">
        <authorList>
            <person name="Magalhaes I.L.F."/>
            <person name="Oliveira U."/>
            <person name="Santos F.R."/>
            <person name="Vidigal T.H.D.A."/>
            <person name="Brescovit A.D."/>
            <person name="Santos A.J."/>
        </authorList>
    </citation>
    <scope>NUCLEOTIDE SEQUENCE</scope>
    <source>
        <tissue evidence="2">Shoot tissue taken approximately 20 cm above the soil surface</tissue>
    </source>
</reference>
<accession>A0A0A9E281</accession>
<feature type="region of interest" description="Disordered" evidence="1">
    <location>
        <begin position="29"/>
        <end position="110"/>
    </location>
</feature>
<proteinExistence type="predicted"/>
<protein>
    <submittedName>
        <fullName evidence="2">Uncharacterized protein</fullName>
    </submittedName>
</protein>
<dbReference type="EMBL" id="GBRH01202971">
    <property type="protein sequence ID" value="JAD94924.1"/>
    <property type="molecule type" value="Transcribed_RNA"/>
</dbReference>
<feature type="compositionally biased region" description="Basic and acidic residues" evidence="1">
    <location>
        <begin position="35"/>
        <end position="47"/>
    </location>
</feature>
<evidence type="ECO:0000256" key="1">
    <source>
        <dbReference type="SAM" id="MobiDB-lite"/>
    </source>
</evidence>
<name>A0A0A9E281_ARUDO</name>
<reference evidence="2" key="2">
    <citation type="journal article" date="2015" name="Data Brief">
        <title>Shoot transcriptome of the giant reed, Arundo donax.</title>
        <authorList>
            <person name="Barrero R.A."/>
            <person name="Guerrero F.D."/>
            <person name="Moolhuijzen P."/>
            <person name="Goolsby J.A."/>
            <person name="Tidwell J."/>
            <person name="Bellgard S.E."/>
            <person name="Bellgard M.I."/>
        </authorList>
    </citation>
    <scope>NUCLEOTIDE SEQUENCE</scope>
    <source>
        <tissue evidence="2">Shoot tissue taken approximately 20 cm above the soil surface</tissue>
    </source>
</reference>
<feature type="compositionally biased region" description="Polar residues" evidence="1">
    <location>
        <begin position="48"/>
        <end position="58"/>
    </location>
</feature>
<feature type="compositionally biased region" description="Low complexity" evidence="1">
    <location>
        <begin position="86"/>
        <end position="95"/>
    </location>
</feature>
<dbReference type="AlphaFoldDB" id="A0A0A9E281"/>